<dbReference type="AlphaFoldDB" id="X1TYK7"/>
<name>X1TYK7_9ZZZZ</name>
<evidence type="ECO:0000256" key="2">
    <source>
        <dbReference type="SAM" id="MobiDB-lite"/>
    </source>
</evidence>
<proteinExistence type="predicted"/>
<feature type="coiled-coil region" evidence="1">
    <location>
        <begin position="108"/>
        <end position="149"/>
    </location>
</feature>
<gene>
    <name evidence="3" type="ORF">S12H4_23569</name>
</gene>
<feature type="coiled-coil region" evidence="1">
    <location>
        <begin position="26"/>
        <end position="71"/>
    </location>
</feature>
<reference evidence="3" key="1">
    <citation type="journal article" date="2014" name="Front. Microbiol.">
        <title>High frequency of phylogenetically diverse reductive dehalogenase-homologous genes in deep subseafloor sedimentary metagenomes.</title>
        <authorList>
            <person name="Kawai M."/>
            <person name="Futagami T."/>
            <person name="Toyoda A."/>
            <person name="Takaki Y."/>
            <person name="Nishi S."/>
            <person name="Hori S."/>
            <person name="Arai W."/>
            <person name="Tsubouchi T."/>
            <person name="Morono Y."/>
            <person name="Uchiyama I."/>
            <person name="Ito T."/>
            <person name="Fujiyama A."/>
            <person name="Inagaki F."/>
            <person name="Takami H."/>
        </authorList>
    </citation>
    <scope>NUCLEOTIDE SEQUENCE</scope>
    <source>
        <strain evidence="3">Expedition CK06-06</strain>
    </source>
</reference>
<dbReference type="EMBL" id="BARW01012552">
    <property type="protein sequence ID" value="GAI85124.1"/>
    <property type="molecule type" value="Genomic_DNA"/>
</dbReference>
<keyword evidence="1" id="KW-0175">Coiled coil</keyword>
<sequence length="197" mass="22216">LQKENEDLRKKIAANINLITRSEEILKSVVAEKEKLKVEKEEAVTEISIKVNELQVENSELSNKVKSMIKLLLEKDEEIQAKDSLMSDLQKTRFSTSGPTTPLNSALVEELQSDLNRRKSNATNLESKISELSEEINSLNKQLIEKMKNEPADFVIQAEPPKPLEPPVIKPLPPEPSSSPLEALCKDLQSDLTKYNR</sequence>
<comment type="caution">
    <text evidence="3">The sequence shown here is derived from an EMBL/GenBank/DDBJ whole genome shotgun (WGS) entry which is preliminary data.</text>
</comment>
<protein>
    <submittedName>
        <fullName evidence="3">Uncharacterized protein</fullName>
    </submittedName>
</protein>
<evidence type="ECO:0000256" key="1">
    <source>
        <dbReference type="SAM" id="Coils"/>
    </source>
</evidence>
<organism evidence="3">
    <name type="scientific">marine sediment metagenome</name>
    <dbReference type="NCBI Taxonomy" id="412755"/>
    <lineage>
        <taxon>unclassified sequences</taxon>
        <taxon>metagenomes</taxon>
        <taxon>ecological metagenomes</taxon>
    </lineage>
</organism>
<accession>X1TYK7</accession>
<feature type="non-terminal residue" evidence="3">
    <location>
        <position position="197"/>
    </location>
</feature>
<feature type="region of interest" description="Disordered" evidence="2">
    <location>
        <begin position="150"/>
        <end position="182"/>
    </location>
</feature>
<feature type="compositionally biased region" description="Pro residues" evidence="2">
    <location>
        <begin position="160"/>
        <end position="177"/>
    </location>
</feature>
<evidence type="ECO:0000313" key="3">
    <source>
        <dbReference type="EMBL" id="GAI85124.1"/>
    </source>
</evidence>
<feature type="non-terminal residue" evidence="3">
    <location>
        <position position="1"/>
    </location>
</feature>